<sequence>MNGMDKQLPSFLKVEEGLQIGDYMPNIRIPNYDSLQLYDLITDYLLVATISTTCAPCLPAMEAIDALIERYPTMNLIIFIDTEEETFEQATQVFHPSARLYHASDDVMFGELKTRGYPWAFGLNAEGQIITIEHAGSMEYLEKLLFPFKRFLEPQAAFAMKEELR</sequence>
<proteinExistence type="predicted"/>
<dbReference type="SUPFAM" id="SSF52833">
    <property type="entry name" value="Thioredoxin-like"/>
    <property type="match status" value="1"/>
</dbReference>
<keyword evidence="2" id="KW-1185">Reference proteome</keyword>
<reference evidence="1 2" key="1">
    <citation type="submission" date="2018-08" db="EMBL/GenBank/DDBJ databases">
        <title>Paenibacillus sp. M4BSY-1, whole genome shotgun sequence.</title>
        <authorList>
            <person name="Tuo L."/>
        </authorList>
    </citation>
    <scope>NUCLEOTIDE SEQUENCE [LARGE SCALE GENOMIC DNA]</scope>
    <source>
        <strain evidence="1 2">M4BSY-1</strain>
    </source>
</reference>
<name>A0A371PMV6_9BACL</name>
<dbReference type="EMBL" id="QUBQ01000001">
    <property type="protein sequence ID" value="REK77137.1"/>
    <property type="molecule type" value="Genomic_DNA"/>
</dbReference>
<dbReference type="RefSeq" id="WP_116044548.1">
    <property type="nucleotide sequence ID" value="NZ_QUBQ01000001.1"/>
</dbReference>
<dbReference type="Proteomes" id="UP000261905">
    <property type="component" value="Unassembled WGS sequence"/>
</dbReference>
<dbReference type="InterPro" id="IPR036249">
    <property type="entry name" value="Thioredoxin-like_sf"/>
</dbReference>
<comment type="caution">
    <text evidence="1">The sequence shown here is derived from an EMBL/GenBank/DDBJ whole genome shotgun (WGS) entry which is preliminary data.</text>
</comment>
<evidence type="ECO:0000313" key="1">
    <source>
        <dbReference type="EMBL" id="REK77137.1"/>
    </source>
</evidence>
<protein>
    <recommendedName>
        <fullName evidence="3">Thioredoxin domain-containing protein</fullName>
    </recommendedName>
</protein>
<organism evidence="1 2">
    <name type="scientific">Paenibacillus paeoniae</name>
    <dbReference type="NCBI Taxonomy" id="2292705"/>
    <lineage>
        <taxon>Bacteria</taxon>
        <taxon>Bacillati</taxon>
        <taxon>Bacillota</taxon>
        <taxon>Bacilli</taxon>
        <taxon>Bacillales</taxon>
        <taxon>Paenibacillaceae</taxon>
        <taxon>Paenibacillus</taxon>
    </lineage>
</organism>
<evidence type="ECO:0008006" key="3">
    <source>
        <dbReference type="Google" id="ProtNLM"/>
    </source>
</evidence>
<dbReference type="AlphaFoldDB" id="A0A371PMV6"/>
<accession>A0A371PMV6</accession>
<dbReference type="OrthoDB" id="2596987at2"/>
<dbReference type="Gene3D" id="3.40.30.10">
    <property type="entry name" value="Glutaredoxin"/>
    <property type="match status" value="1"/>
</dbReference>
<gene>
    <name evidence="1" type="ORF">DX130_09065</name>
</gene>
<evidence type="ECO:0000313" key="2">
    <source>
        <dbReference type="Proteomes" id="UP000261905"/>
    </source>
</evidence>